<reference evidence="1" key="1">
    <citation type="journal article" date="2022" name="bioRxiv">
        <title>Sequencing and chromosome-scale assembly of the giantPleurodeles waltlgenome.</title>
        <authorList>
            <person name="Brown T."/>
            <person name="Elewa A."/>
            <person name="Iarovenko S."/>
            <person name="Subramanian E."/>
            <person name="Araus A.J."/>
            <person name="Petzold A."/>
            <person name="Susuki M."/>
            <person name="Suzuki K.-i.T."/>
            <person name="Hayashi T."/>
            <person name="Toyoda A."/>
            <person name="Oliveira C."/>
            <person name="Osipova E."/>
            <person name="Leigh N.D."/>
            <person name="Simon A."/>
            <person name="Yun M.H."/>
        </authorList>
    </citation>
    <scope>NUCLEOTIDE SEQUENCE</scope>
    <source>
        <strain evidence="1">20211129_DDA</strain>
        <tissue evidence="1">Liver</tissue>
    </source>
</reference>
<evidence type="ECO:0000313" key="1">
    <source>
        <dbReference type="EMBL" id="KAJ1117968.1"/>
    </source>
</evidence>
<keyword evidence="2" id="KW-1185">Reference proteome</keyword>
<protein>
    <submittedName>
        <fullName evidence="1">Uncharacterized protein</fullName>
    </submittedName>
</protein>
<proteinExistence type="predicted"/>
<dbReference type="EMBL" id="JANPWB010000012">
    <property type="protein sequence ID" value="KAJ1117968.1"/>
    <property type="molecule type" value="Genomic_DNA"/>
</dbReference>
<sequence length="68" mass="7696">MGVASLSDHAPLTLSLASPSHAWVAKCWRLNARLLTYEDILIEMREPYNTIWRQTIPPKSECPSFGKP</sequence>
<gene>
    <name evidence="1" type="ORF">NDU88_006163</name>
</gene>
<name>A0AAV7NPH7_PLEWA</name>
<evidence type="ECO:0000313" key="2">
    <source>
        <dbReference type="Proteomes" id="UP001066276"/>
    </source>
</evidence>
<accession>A0AAV7NPH7</accession>
<comment type="caution">
    <text evidence="1">The sequence shown here is derived from an EMBL/GenBank/DDBJ whole genome shotgun (WGS) entry which is preliminary data.</text>
</comment>
<organism evidence="1 2">
    <name type="scientific">Pleurodeles waltl</name>
    <name type="common">Iberian ribbed newt</name>
    <dbReference type="NCBI Taxonomy" id="8319"/>
    <lineage>
        <taxon>Eukaryota</taxon>
        <taxon>Metazoa</taxon>
        <taxon>Chordata</taxon>
        <taxon>Craniata</taxon>
        <taxon>Vertebrata</taxon>
        <taxon>Euteleostomi</taxon>
        <taxon>Amphibia</taxon>
        <taxon>Batrachia</taxon>
        <taxon>Caudata</taxon>
        <taxon>Salamandroidea</taxon>
        <taxon>Salamandridae</taxon>
        <taxon>Pleurodelinae</taxon>
        <taxon>Pleurodeles</taxon>
    </lineage>
</organism>
<dbReference type="Proteomes" id="UP001066276">
    <property type="component" value="Chromosome 8"/>
</dbReference>
<dbReference type="AlphaFoldDB" id="A0AAV7NPH7"/>